<comment type="caution">
    <text evidence="2">The sequence shown here is derived from an EMBL/GenBank/DDBJ whole genome shotgun (WGS) entry which is preliminary data.</text>
</comment>
<evidence type="ECO:0000313" key="2">
    <source>
        <dbReference type="EMBL" id="MFD1046329.1"/>
    </source>
</evidence>
<dbReference type="EMBL" id="JBHTIS010000612">
    <property type="protein sequence ID" value="MFD1046329.1"/>
    <property type="molecule type" value="Genomic_DNA"/>
</dbReference>
<organism evidence="2 3">
    <name type="scientific">Kibdelosporangium lantanae</name>
    <dbReference type="NCBI Taxonomy" id="1497396"/>
    <lineage>
        <taxon>Bacteria</taxon>
        <taxon>Bacillati</taxon>
        <taxon>Actinomycetota</taxon>
        <taxon>Actinomycetes</taxon>
        <taxon>Pseudonocardiales</taxon>
        <taxon>Pseudonocardiaceae</taxon>
        <taxon>Kibdelosporangium</taxon>
    </lineage>
</organism>
<evidence type="ECO:0000313" key="3">
    <source>
        <dbReference type="Proteomes" id="UP001597045"/>
    </source>
</evidence>
<evidence type="ECO:0000256" key="1">
    <source>
        <dbReference type="SAM" id="MobiDB-lite"/>
    </source>
</evidence>
<dbReference type="Proteomes" id="UP001597045">
    <property type="component" value="Unassembled WGS sequence"/>
</dbReference>
<gene>
    <name evidence="2" type="ORF">ACFQ1S_12575</name>
</gene>
<name>A0ABW3MAM1_9PSEU</name>
<protein>
    <submittedName>
        <fullName evidence="2">Uncharacterized protein</fullName>
    </submittedName>
</protein>
<feature type="non-terminal residue" evidence="2">
    <location>
        <position position="1"/>
    </location>
</feature>
<reference evidence="3" key="1">
    <citation type="journal article" date="2019" name="Int. J. Syst. Evol. Microbiol.">
        <title>The Global Catalogue of Microorganisms (GCM) 10K type strain sequencing project: providing services to taxonomists for standard genome sequencing and annotation.</title>
        <authorList>
            <consortium name="The Broad Institute Genomics Platform"/>
            <consortium name="The Broad Institute Genome Sequencing Center for Infectious Disease"/>
            <person name="Wu L."/>
            <person name="Ma J."/>
        </authorList>
    </citation>
    <scope>NUCLEOTIDE SEQUENCE [LARGE SCALE GENOMIC DNA]</scope>
    <source>
        <strain evidence="3">JCM 31486</strain>
    </source>
</reference>
<keyword evidence="3" id="KW-1185">Reference proteome</keyword>
<accession>A0ABW3MAM1</accession>
<sequence length="59" mass="6413">MAVPMAVVAVTVPGVEVVLLVPEFWRCRHRIRSPPARAREVPTPFPRRGAVPGRATGPT</sequence>
<proteinExistence type="predicted"/>
<feature type="region of interest" description="Disordered" evidence="1">
    <location>
        <begin position="37"/>
        <end position="59"/>
    </location>
</feature>